<dbReference type="EMBL" id="JABDTM020028791">
    <property type="protein sequence ID" value="KAH0808394.1"/>
    <property type="molecule type" value="Genomic_DNA"/>
</dbReference>
<name>A0A8J6H536_TENMO</name>
<evidence type="ECO:0000313" key="2">
    <source>
        <dbReference type="Proteomes" id="UP000719412"/>
    </source>
</evidence>
<sequence length="237" mass="26188">MKGRNSLHRVLDVEDDSRSFLEERAEGKSSESLFSPLIRYAVRIHGKSSGSFFLSTLPRNEMFRKGTIGSFQFPFMATMNVYLGSWPDLPALKAKSPRRLPSPTHKLRTATPVAHGAVGLGSLPERFMGKQIVVCHLPVPHLGARKMLHRASVPETGTLAVFPAHPSPEGDPHVIRSLAPNLWGPKTRAPPTFGGRHMLTRRPHSRLLPQAIVYSRQFHLVNPILCLVTTSGSCLLP</sequence>
<keyword evidence="2" id="KW-1185">Reference proteome</keyword>
<comment type="caution">
    <text evidence="1">The sequence shown here is derived from an EMBL/GenBank/DDBJ whole genome shotgun (WGS) entry which is preliminary data.</text>
</comment>
<protein>
    <submittedName>
        <fullName evidence="1">Uncharacterized protein</fullName>
    </submittedName>
</protein>
<gene>
    <name evidence="1" type="ORF">GEV33_014397</name>
</gene>
<dbReference type="Proteomes" id="UP000719412">
    <property type="component" value="Unassembled WGS sequence"/>
</dbReference>
<accession>A0A8J6H536</accession>
<evidence type="ECO:0000313" key="1">
    <source>
        <dbReference type="EMBL" id="KAH0808394.1"/>
    </source>
</evidence>
<organism evidence="1 2">
    <name type="scientific">Tenebrio molitor</name>
    <name type="common">Yellow mealworm beetle</name>
    <dbReference type="NCBI Taxonomy" id="7067"/>
    <lineage>
        <taxon>Eukaryota</taxon>
        <taxon>Metazoa</taxon>
        <taxon>Ecdysozoa</taxon>
        <taxon>Arthropoda</taxon>
        <taxon>Hexapoda</taxon>
        <taxon>Insecta</taxon>
        <taxon>Pterygota</taxon>
        <taxon>Neoptera</taxon>
        <taxon>Endopterygota</taxon>
        <taxon>Coleoptera</taxon>
        <taxon>Polyphaga</taxon>
        <taxon>Cucujiformia</taxon>
        <taxon>Tenebrionidae</taxon>
        <taxon>Tenebrio</taxon>
    </lineage>
</organism>
<reference evidence="1" key="1">
    <citation type="journal article" date="2020" name="J Insects Food Feed">
        <title>The yellow mealworm (Tenebrio molitor) genome: a resource for the emerging insects as food and feed industry.</title>
        <authorList>
            <person name="Eriksson T."/>
            <person name="Andere A."/>
            <person name="Kelstrup H."/>
            <person name="Emery V."/>
            <person name="Picard C."/>
        </authorList>
    </citation>
    <scope>NUCLEOTIDE SEQUENCE</scope>
    <source>
        <strain evidence="1">Stoneville</strain>
        <tissue evidence="1">Whole head</tissue>
    </source>
</reference>
<reference evidence="1" key="2">
    <citation type="submission" date="2021-08" db="EMBL/GenBank/DDBJ databases">
        <authorList>
            <person name="Eriksson T."/>
        </authorList>
    </citation>
    <scope>NUCLEOTIDE SEQUENCE</scope>
    <source>
        <strain evidence="1">Stoneville</strain>
        <tissue evidence="1">Whole head</tissue>
    </source>
</reference>
<dbReference type="AlphaFoldDB" id="A0A8J6H536"/>
<proteinExistence type="predicted"/>